<dbReference type="AlphaFoldDB" id="A0A5J4U3B5"/>
<comment type="caution">
    <text evidence="1">The sequence shown here is derived from an EMBL/GenBank/DDBJ whole genome shotgun (WGS) entry which is preliminary data.</text>
</comment>
<evidence type="ECO:0000313" key="1">
    <source>
        <dbReference type="EMBL" id="KAA6365306.1"/>
    </source>
</evidence>
<dbReference type="EMBL" id="SNRW01020599">
    <property type="protein sequence ID" value="KAA6365306.1"/>
    <property type="molecule type" value="Genomic_DNA"/>
</dbReference>
<organism evidence="1 2">
    <name type="scientific">Streblomastix strix</name>
    <dbReference type="NCBI Taxonomy" id="222440"/>
    <lineage>
        <taxon>Eukaryota</taxon>
        <taxon>Metamonada</taxon>
        <taxon>Preaxostyla</taxon>
        <taxon>Oxymonadida</taxon>
        <taxon>Streblomastigidae</taxon>
        <taxon>Streblomastix</taxon>
    </lineage>
</organism>
<evidence type="ECO:0000313" key="2">
    <source>
        <dbReference type="Proteomes" id="UP000324800"/>
    </source>
</evidence>
<gene>
    <name evidence="1" type="ORF">EZS28_039168</name>
</gene>
<dbReference type="Proteomes" id="UP000324800">
    <property type="component" value="Unassembled WGS sequence"/>
</dbReference>
<reference evidence="1 2" key="1">
    <citation type="submission" date="2019-03" db="EMBL/GenBank/DDBJ databases">
        <title>Single cell metagenomics reveals metabolic interactions within the superorganism composed of flagellate Streblomastix strix and complex community of Bacteroidetes bacteria on its surface.</title>
        <authorList>
            <person name="Treitli S.C."/>
            <person name="Kolisko M."/>
            <person name="Husnik F."/>
            <person name="Keeling P."/>
            <person name="Hampl V."/>
        </authorList>
    </citation>
    <scope>NUCLEOTIDE SEQUENCE [LARGE SCALE GENOMIC DNA]</scope>
    <source>
        <strain evidence="1">ST1C</strain>
    </source>
</reference>
<sequence>MDRKMDDEDEQNFELSASAFSGGYSFQEASSLNSNCSTLYPNSSPFQLLLQSFQAFCVATEASLLISNYSYTLRFCQLMLTTLTGSGLFSQQGRTHPAAVRSVVVIVEALKMIPQPKLTGFITKTSSNQKQYQQEQQNSIISPISSYPDRIPSPQLNTSQSPLYTTPQLLAKQQQLQTQQNAESIDATLKARILVLSSTDDCCLFI</sequence>
<proteinExistence type="predicted"/>
<name>A0A5J4U3B5_9EUKA</name>
<accession>A0A5J4U3B5</accession>
<protein>
    <submittedName>
        <fullName evidence="1">Uncharacterized protein</fullName>
    </submittedName>
</protein>